<dbReference type="Proteomes" id="UP001208570">
    <property type="component" value="Unassembled WGS sequence"/>
</dbReference>
<reference evidence="2" key="1">
    <citation type="journal article" date="2023" name="Mol. Biol. Evol.">
        <title>Third-Generation Sequencing Reveals the Adaptive Role of the Epigenome in Three Deep-Sea Polychaetes.</title>
        <authorList>
            <person name="Perez M."/>
            <person name="Aroh O."/>
            <person name="Sun Y."/>
            <person name="Lan Y."/>
            <person name="Juniper S.K."/>
            <person name="Young C.R."/>
            <person name="Angers B."/>
            <person name="Qian P.Y."/>
        </authorList>
    </citation>
    <scope>NUCLEOTIDE SEQUENCE</scope>
    <source>
        <strain evidence="2">P08H-3</strain>
    </source>
</reference>
<proteinExistence type="predicted"/>
<accession>A0AAD9JPZ7</accession>
<dbReference type="EMBL" id="JAODUP010000212">
    <property type="protein sequence ID" value="KAK2156485.1"/>
    <property type="molecule type" value="Genomic_DNA"/>
</dbReference>
<dbReference type="AlphaFoldDB" id="A0AAD9JPZ7"/>
<evidence type="ECO:0000313" key="3">
    <source>
        <dbReference type="Proteomes" id="UP001208570"/>
    </source>
</evidence>
<keyword evidence="3" id="KW-1185">Reference proteome</keyword>
<dbReference type="GO" id="GO:0005509">
    <property type="term" value="F:calcium ion binding"/>
    <property type="evidence" value="ECO:0007669"/>
    <property type="project" value="InterPro"/>
</dbReference>
<evidence type="ECO:0000256" key="1">
    <source>
        <dbReference type="SAM" id="SignalP"/>
    </source>
</evidence>
<name>A0AAD9JPZ7_9ANNE</name>
<organism evidence="2 3">
    <name type="scientific">Paralvinella palmiformis</name>
    <dbReference type="NCBI Taxonomy" id="53620"/>
    <lineage>
        <taxon>Eukaryota</taxon>
        <taxon>Metazoa</taxon>
        <taxon>Spiralia</taxon>
        <taxon>Lophotrochozoa</taxon>
        <taxon>Annelida</taxon>
        <taxon>Polychaeta</taxon>
        <taxon>Sedentaria</taxon>
        <taxon>Canalipalpata</taxon>
        <taxon>Terebellida</taxon>
        <taxon>Terebelliformia</taxon>
        <taxon>Alvinellidae</taxon>
        <taxon>Paralvinella</taxon>
    </lineage>
</organism>
<dbReference type="InterPro" id="IPR017900">
    <property type="entry name" value="4Fe4S_Fe_S_CS"/>
</dbReference>
<dbReference type="InterPro" id="IPR015666">
    <property type="entry name" value="HRC"/>
</dbReference>
<evidence type="ECO:0000313" key="2">
    <source>
        <dbReference type="EMBL" id="KAK2156485.1"/>
    </source>
</evidence>
<sequence length="139" mass="15744">MHLWKYFFLTFIISVMLLLVVNAEESAQKEADENLVEVDEEKLDYAKGSVCGYCQYCEFCTLCDKDCPCEVSPTKPNCHMCKYCKFCYLCSAVCDTICQPGGFVDKVTASIINALPSHNQKEVESDIKTVEKVDRPKAR</sequence>
<gene>
    <name evidence="2" type="ORF">LSH36_212g03042</name>
</gene>
<dbReference type="PANTHER" id="PTHR15054">
    <property type="entry name" value="HISTIDINE-RICH CALCIUM-BINDING PROTEIN-RELATED"/>
    <property type="match status" value="1"/>
</dbReference>
<protein>
    <recommendedName>
        <fullName evidence="4">Sarcoplasmic reticulum histidine-rich calcium-binding protein</fullName>
    </recommendedName>
</protein>
<dbReference type="PROSITE" id="PS00198">
    <property type="entry name" value="4FE4S_FER_1"/>
    <property type="match status" value="1"/>
</dbReference>
<comment type="caution">
    <text evidence="2">The sequence shown here is derived from an EMBL/GenBank/DDBJ whole genome shotgun (WGS) entry which is preliminary data.</text>
</comment>
<evidence type="ECO:0008006" key="4">
    <source>
        <dbReference type="Google" id="ProtNLM"/>
    </source>
</evidence>
<keyword evidence="1" id="KW-0732">Signal</keyword>
<dbReference type="PANTHER" id="PTHR15054:SF3">
    <property type="entry name" value="SARCOPLASMIC RETICULUM HISTIDINE-RICH CALCIUM-BINDING PROTEIN"/>
    <property type="match status" value="1"/>
</dbReference>
<feature type="chain" id="PRO_5042062301" description="Sarcoplasmic reticulum histidine-rich calcium-binding protein" evidence="1">
    <location>
        <begin position="24"/>
        <end position="139"/>
    </location>
</feature>
<feature type="signal peptide" evidence="1">
    <location>
        <begin position="1"/>
        <end position="23"/>
    </location>
</feature>